<dbReference type="AlphaFoldDB" id="A0ABD0NU06"/>
<organism evidence="2 3">
    <name type="scientific">Cirrhinus mrigala</name>
    <name type="common">Mrigala</name>
    <dbReference type="NCBI Taxonomy" id="683832"/>
    <lineage>
        <taxon>Eukaryota</taxon>
        <taxon>Metazoa</taxon>
        <taxon>Chordata</taxon>
        <taxon>Craniata</taxon>
        <taxon>Vertebrata</taxon>
        <taxon>Euteleostomi</taxon>
        <taxon>Actinopterygii</taxon>
        <taxon>Neopterygii</taxon>
        <taxon>Teleostei</taxon>
        <taxon>Ostariophysi</taxon>
        <taxon>Cypriniformes</taxon>
        <taxon>Cyprinidae</taxon>
        <taxon>Labeoninae</taxon>
        <taxon>Labeonini</taxon>
        <taxon>Cirrhinus</taxon>
    </lineage>
</organism>
<gene>
    <name evidence="2" type="ORF">M9458_040738</name>
</gene>
<comment type="caution">
    <text evidence="2">The sequence shown here is derived from an EMBL/GenBank/DDBJ whole genome shotgun (WGS) entry which is preliminary data.</text>
</comment>
<dbReference type="Proteomes" id="UP001529510">
    <property type="component" value="Unassembled WGS sequence"/>
</dbReference>
<evidence type="ECO:0000256" key="1">
    <source>
        <dbReference type="SAM" id="Coils"/>
    </source>
</evidence>
<proteinExistence type="predicted"/>
<keyword evidence="3" id="KW-1185">Reference proteome</keyword>
<accession>A0ABD0NU06</accession>
<protein>
    <recommendedName>
        <fullName evidence="4">CDK5 regulatory subunit associated protein 2</fullName>
    </recommendedName>
</protein>
<reference evidence="2 3" key="1">
    <citation type="submission" date="2024-05" db="EMBL/GenBank/DDBJ databases">
        <title>Genome sequencing and assembly of Indian major carp, Cirrhinus mrigala (Hamilton, 1822).</title>
        <authorList>
            <person name="Mohindra V."/>
            <person name="Chowdhury L.M."/>
            <person name="Lal K."/>
            <person name="Jena J.K."/>
        </authorList>
    </citation>
    <scope>NUCLEOTIDE SEQUENCE [LARGE SCALE GENOMIC DNA]</scope>
    <source>
        <strain evidence="2">CM1030</strain>
        <tissue evidence="2">Blood</tissue>
    </source>
</reference>
<feature type="non-terminal residue" evidence="2">
    <location>
        <position position="1"/>
    </location>
</feature>
<dbReference type="EMBL" id="JAMKFB020000020">
    <property type="protein sequence ID" value="KAL0164985.1"/>
    <property type="molecule type" value="Genomic_DNA"/>
</dbReference>
<name>A0ABD0NU06_CIRMR</name>
<evidence type="ECO:0000313" key="2">
    <source>
        <dbReference type="EMBL" id="KAL0164985.1"/>
    </source>
</evidence>
<feature type="non-terminal residue" evidence="2">
    <location>
        <position position="54"/>
    </location>
</feature>
<evidence type="ECO:0000313" key="3">
    <source>
        <dbReference type="Proteomes" id="UP001529510"/>
    </source>
</evidence>
<evidence type="ECO:0008006" key="4">
    <source>
        <dbReference type="Google" id="ProtNLM"/>
    </source>
</evidence>
<sequence length="54" mass="5958">VSRLQELVKQGEQGLGSAEGHISNLKDAQKKLLEELDATRARLRETSNLLTALQ</sequence>
<keyword evidence="1" id="KW-0175">Coiled coil</keyword>
<feature type="coiled-coil region" evidence="1">
    <location>
        <begin position="22"/>
        <end position="49"/>
    </location>
</feature>